<comment type="caution">
    <text evidence="2">The sequence shown here is derived from an EMBL/GenBank/DDBJ whole genome shotgun (WGS) entry which is preliminary data.</text>
</comment>
<accession>A0A2T9YT30</accession>
<dbReference type="STRING" id="133385.A0A2T9YT30"/>
<dbReference type="OrthoDB" id="10252405at2759"/>
<evidence type="ECO:0000313" key="3">
    <source>
        <dbReference type="Proteomes" id="UP000245383"/>
    </source>
</evidence>
<dbReference type="InterPro" id="IPR007317">
    <property type="entry name" value="GET4"/>
</dbReference>
<proteinExistence type="inferred from homology"/>
<dbReference type="InterPro" id="IPR011990">
    <property type="entry name" value="TPR-like_helical_dom_sf"/>
</dbReference>
<keyword evidence="3" id="KW-1185">Reference proteome</keyword>
<evidence type="ECO:0008006" key="4">
    <source>
        <dbReference type="Google" id="ProtNLM"/>
    </source>
</evidence>
<dbReference type="PANTHER" id="PTHR12875:SF0">
    <property type="entry name" value="GOLGI TO ER TRAFFIC PROTEIN 4 HOMOLOG"/>
    <property type="match status" value="1"/>
</dbReference>
<sequence length="325" mass="36116">MSSASDQRSARILKNLLTSISEGNYYEGHQALRTVVNRYIKSSKFDAAIDFLHAGAKELSKHDQWGSVSDLILYILKIYKEQNLPVSVENKERLCDLLVDYPVDDKEIKTIISSATAWSISSSNSSSGDSVLHHFFGTFLSQGNEFIDSEKHFLFGTPESAVSYGKMLYAWSVATGGNHHGIFLSRGVLQYLSLGNIDMSSNCLSSFMKCLKLNNSSFEAVEAESQYGNITVEYTKDHPLVGFCQLVLMAVQKSNGDINSPASRTFSVCRKRYSVYFAENEKHFSSILDKIGALYFGILVQKQANMFEDLMNSFFAPNNAGAIGN</sequence>
<dbReference type="EMBL" id="MBFR01000055">
    <property type="protein sequence ID" value="PVU95498.1"/>
    <property type="molecule type" value="Genomic_DNA"/>
</dbReference>
<dbReference type="GO" id="GO:0045048">
    <property type="term" value="P:protein insertion into ER membrane"/>
    <property type="evidence" value="ECO:0007669"/>
    <property type="project" value="InterPro"/>
</dbReference>
<dbReference type="GO" id="GO:0005829">
    <property type="term" value="C:cytosol"/>
    <property type="evidence" value="ECO:0007669"/>
    <property type="project" value="TreeGrafter"/>
</dbReference>
<evidence type="ECO:0000313" key="2">
    <source>
        <dbReference type="EMBL" id="PVU95498.1"/>
    </source>
</evidence>
<dbReference type="Proteomes" id="UP000245383">
    <property type="component" value="Unassembled WGS sequence"/>
</dbReference>
<gene>
    <name evidence="2" type="ORF">BB561_001800</name>
</gene>
<comment type="similarity">
    <text evidence="1">Belongs to the GET4 family.</text>
</comment>
<name>A0A2T9YT30_9FUNG</name>
<organism evidence="2 3">
    <name type="scientific">Smittium simulii</name>
    <dbReference type="NCBI Taxonomy" id="133385"/>
    <lineage>
        <taxon>Eukaryota</taxon>
        <taxon>Fungi</taxon>
        <taxon>Fungi incertae sedis</taxon>
        <taxon>Zoopagomycota</taxon>
        <taxon>Kickxellomycotina</taxon>
        <taxon>Harpellomycetes</taxon>
        <taxon>Harpellales</taxon>
        <taxon>Legeriomycetaceae</taxon>
        <taxon>Smittium</taxon>
    </lineage>
</organism>
<dbReference type="Pfam" id="PF04190">
    <property type="entry name" value="GET4"/>
    <property type="match status" value="1"/>
</dbReference>
<evidence type="ECO:0000256" key="1">
    <source>
        <dbReference type="ARBA" id="ARBA00005351"/>
    </source>
</evidence>
<dbReference type="PANTHER" id="PTHR12875">
    <property type="entry name" value="GOLGI TO ER TRAFFIC PROTEIN 4 HOMOLOG"/>
    <property type="match status" value="1"/>
</dbReference>
<protein>
    <recommendedName>
        <fullName evidence="4">Golgi to ER traffic protein 4</fullName>
    </recommendedName>
</protein>
<dbReference type="Gene3D" id="1.25.40.10">
    <property type="entry name" value="Tetratricopeptide repeat domain"/>
    <property type="match status" value="1"/>
</dbReference>
<dbReference type="AlphaFoldDB" id="A0A2T9YT30"/>
<reference evidence="2 3" key="1">
    <citation type="journal article" date="2018" name="MBio">
        <title>Comparative Genomics Reveals the Core Gene Toolbox for the Fungus-Insect Symbiosis.</title>
        <authorList>
            <person name="Wang Y."/>
            <person name="Stata M."/>
            <person name="Wang W."/>
            <person name="Stajich J.E."/>
            <person name="White M.M."/>
            <person name="Moncalvo J.M."/>
        </authorList>
    </citation>
    <scope>NUCLEOTIDE SEQUENCE [LARGE SCALE GENOMIC DNA]</scope>
    <source>
        <strain evidence="2 3">SWE-8-4</strain>
    </source>
</reference>